<dbReference type="Proteomes" id="UP000811619">
    <property type="component" value="Unassembled WGS sequence"/>
</dbReference>
<dbReference type="OrthoDB" id="3526284at2759"/>
<sequence>MPLESATSTPGYHDHPPPPYTLVPCSTGSSAPRASRLFSAQLSGLRDRIQQQQAARSAARDRRDDSMLSLLIPRVEALLESVAAIDPTPSLVEAILVPNDAVDKSWRLTDAEGDENGHFTQLIRVCKLEGNGAHQHAPPETSVTAAQERKTETCARRGDQGHEGKQHGSHAQLWWWSDEEMARRLAALLQPAQETAYSDGQNTDQVVGAGGSRETKISGRWSLFRKDNPRRLAWKDSKPIRCPFDETDPSPAPPSDVIGMVVKAEETTFRRQNEMGIWESRTGWGLVVRVRIRT</sequence>
<feature type="region of interest" description="Disordered" evidence="1">
    <location>
        <begin position="131"/>
        <end position="166"/>
    </location>
</feature>
<feature type="compositionally biased region" description="Polar residues" evidence="1">
    <location>
        <begin position="1"/>
        <end position="10"/>
    </location>
</feature>
<dbReference type="AlphaFoldDB" id="A0A8K0J9M2"/>
<accession>A0A8K0J9M2</accession>
<name>A0A8K0J9M2_9HYPO</name>
<gene>
    <name evidence="2" type="ORF">E4U42_000834</name>
</gene>
<reference evidence="2" key="1">
    <citation type="journal article" date="2020" name="bioRxiv">
        <title>Whole genome comparisons of ergot fungi reveals the divergence and evolution of species within the genus Claviceps are the result of varying mechanisms driving genome evolution and host range expansion.</title>
        <authorList>
            <person name="Wyka S.A."/>
            <person name="Mondo S.J."/>
            <person name="Liu M."/>
            <person name="Dettman J."/>
            <person name="Nalam V."/>
            <person name="Broders K.D."/>
        </authorList>
    </citation>
    <scope>NUCLEOTIDE SEQUENCE</scope>
    <source>
        <strain evidence="2">CCC 489</strain>
    </source>
</reference>
<feature type="region of interest" description="Disordered" evidence="1">
    <location>
        <begin position="1"/>
        <end position="20"/>
    </location>
</feature>
<comment type="caution">
    <text evidence="2">The sequence shown here is derived from an EMBL/GenBank/DDBJ whole genome shotgun (WGS) entry which is preliminary data.</text>
</comment>
<feature type="compositionally biased region" description="Basic and acidic residues" evidence="1">
    <location>
        <begin position="147"/>
        <end position="166"/>
    </location>
</feature>
<evidence type="ECO:0000313" key="2">
    <source>
        <dbReference type="EMBL" id="KAG5928337.1"/>
    </source>
</evidence>
<evidence type="ECO:0000256" key="1">
    <source>
        <dbReference type="SAM" id="MobiDB-lite"/>
    </source>
</evidence>
<organism evidence="2 3">
    <name type="scientific">Claviceps africana</name>
    <dbReference type="NCBI Taxonomy" id="83212"/>
    <lineage>
        <taxon>Eukaryota</taxon>
        <taxon>Fungi</taxon>
        <taxon>Dikarya</taxon>
        <taxon>Ascomycota</taxon>
        <taxon>Pezizomycotina</taxon>
        <taxon>Sordariomycetes</taxon>
        <taxon>Hypocreomycetidae</taxon>
        <taxon>Hypocreales</taxon>
        <taxon>Clavicipitaceae</taxon>
        <taxon>Claviceps</taxon>
    </lineage>
</organism>
<proteinExistence type="predicted"/>
<dbReference type="EMBL" id="SRPY01000122">
    <property type="protein sequence ID" value="KAG5928337.1"/>
    <property type="molecule type" value="Genomic_DNA"/>
</dbReference>
<protein>
    <submittedName>
        <fullName evidence="2">Uncharacterized protein</fullName>
    </submittedName>
</protein>
<evidence type="ECO:0000313" key="3">
    <source>
        <dbReference type="Proteomes" id="UP000811619"/>
    </source>
</evidence>
<keyword evidence="3" id="KW-1185">Reference proteome</keyword>